<accession>A0A9W8J5K8</accession>
<feature type="non-terminal residue" evidence="1">
    <location>
        <position position="67"/>
    </location>
</feature>
<organism evidence="1 2">
    <name type="scientific">Candolleomyces eurysporus</name>
    <dbReference type="NCBI Taxonomy" id="2828524"/>
    <lineage>
        <taxon>Eukaryota</taxon>
        <taxon>Fungi</taxon>
        <taxon>Dikarya</taxon>
        <taxon>Basidiomycota</taxon>
        <taxon>Agaricomycotina</taxon>
        <taxon>Agaricomycetes</taxon>
        <taxon>Agaricomycetidae</taxon>
        <taxon>Agaricales</taxon>
        <taxon>Agaricineae</taxon>
        <taxon>Psathyrellaceae</taxon>
        <taxon>Candolleomyces</taxon>
    </lineage>
</organism>
<comment type="caution">
    <text evidence="1">The sequence shown here is derived from an EMBL/GenBank/DDBJ whole genome shotgun (WGS) entry which is preliminary data.</text>
</comment>
<name>A0A9W8J5K8_9AGAR</name>
<keyword evidence="2" id="KW-1185">Reference proteome</keyword>
<gene>
    <name evidence="1" type="ORF">H1R20_g12178</name>
</gene>
<reference evidence="1" key="1">
    <citation type="submission" date="2022-06" db="EMBL/GenBank/DDBJ databases">
        <title>Genome Sequence of Candolleomyces eurysporus.</title>
        <authorList>
            <person name="Buettner E."/>
        </authorList>
    </citation>
    <scope>NUCLEOTIDE SEQUENCE</scope>
    <source>
        <strain evidence="1">VTCC 930004</strain>
    </source>
</reference>
<protein>
    <submittedName>
        <fullName evidence="1">Uncharacterized protein</fullName>
    </submittedName>
</protein>
<evidence type="ECO:0000313" key="1">
    <source>
        <dbReference type="EMBL" id="KAJ2924910.1"/>
    </source>
</evidence>
<evidence type="ECO:0000313" key="2">
    <source>
        <dbReference type="Proteomes" id="UP001140091"/>
    </source>
</evidence>
<sequence length="67" mass="7150">MIGAHTNILAKSLSLPDDVIVTDSGPGELLESSITRAVLLTPLHGNFEDSKLLLQSVNIINIRIDVA</sequence>
<proteinExistence type="predicted"/>
<dbReference type="AlphaFoldDB" id="A0A9W8J5K8"/>
<dbReference type="Proteomes" id="UP001140091">
    <property type="component" value="Unassembled WGS sequence"/>
</dbReference>
<dbReference type="EMBL" id="JANBPK010001200">
    <property type="protein sequence ID" value="KAJ2924910.1"/>
    <property type="molecule type" value="Genomic_DNA"/>
</dbReference>